<dbReference type="PANTHER" id="PTHR12728">
    <property type="entry name" value="BRIX DOMAIN CONTAINING PROTEIN"/>
    <property type="match status" value="1"/>
</dbReference>
<accession>B2AYD8</accession>
<evidence type="ECO:0000256" key="4">
    <source>
        <dbReference type="RuleBase" id="RU367086"/>
    </source>
</evidence>
<dbReference type="GeneID" id="6193302"/>
<reference evidence="6" key="2">
    <citation type="submission" date="2008-07" db="EMBL/GenBank/DDBJ databases">
        <authorList>
            <person name="Genoscope - CEA"/>
        </authorList>
    </citation>
    <scope>NUCLEOTIDE SEQUENCE</scope>
    <source>
        <strain evidence="6">S mat+</strain>
    </source>
</reference>
<evidence type="ECO:0000256" key="3">
    <source>
        <dbReference type="ARBA" id="ARBA00023242"/>
    </source>
</evidence>
<gene>
    <name evidence="6" type="ORF">PODANS_1_10770</name>
</gene>
<dbReference type="KEGG" id="pan:PODANSg5774"/>
<evidence type="ECO:0000256" key="1">
    <source>
        <dbReference type="ARBA" id="ARBA00004604"/>
    </source>
</evidence>
<dbReference type="Pfam" id="PF04427">
    <property type="entry name" value="Brix"/>
    <property type="match status" value="1"/>
</dbReference>
<proteinExistence type="inferred from homology"/>
<dbReference type="PROSITE" id="PS50833">
    <property type="entry name" value="BRIX"/>
    <property type="match status" value="1"/>
</dbReference>
<dbReference type="GO" id="GO:0005730">
    <property type="term" value="C:nucleolus"/>
    <property type="evidence" value="ECO:0007669"/>
    <property type="project" value="UniProtKB-SubCell"/>
</dbReference>
<dbReference type="EMBL" id="CU633901">
    <property type="protein sequence ID" value="CAP69412.1"/>
    <property type="molecule type" value="Genomic_DNA"/>
</dbReference>
<dbReference type="GO" id="GO:0000027">
    <property type="term" value="P:ribosomal large subunit assembly"/>
    <property type="evidence" value="ECO:0007669"/>
    <property type="project" value="InterPro"/>
</dbReference>
<dbReference type="AlphaFoldDB" id="B2AYD8"/>
<organism evidence="6">
    <name type="scientific">Podospora anserina (strain S / ATCC MYA-4624 / DSM 980 / FGSC 10383)</name>
    <name type="common">Pleurage anserina</name>
    <dbReference type="NCBI Taxonomy" id="515849"/>
    <lineage>
        <taxon>Eukaryota</taxon>
        <taxon>Fungi</taxon>
        <taxon>Dikarya</taxon>
        <taxon>Ascomycota</taxon>
        <taxon>Pezizomycotina</taxon>
        <taxon>Sordariomycetes</taxon>
        <taxon>Sordariomycetidae</taxon>
        <taxon>Sordariales</taxon>
        <taxon>Podosporaceae</taxon>
        <taxon>Podospora</taxon>
        <taxon>Podospora anserina</taxon>
    </lineage>
</organism>
<evidence type="ECO:0000313" key="6">
    <source>
        <dbReference type="EMBL" id="CAP69412.1"/>
    </source>
</evidence>
<dbReference type="InterPro" id="IPR039770">
    <property type="entry name" value="Rpf2"/>
</dbReference>
<dbReference type="OrthoDB" id="407658at2759"/>
<dbReference type="GO" id="GO:0000463">
    <property type="term" value="P:maturation of LSU-rRNA from tricistronic rRNA transcript (SSU-rRNA, 5.8S rRNA, LSU-rRNA)"/>
    <property type="evidence" value="ECO:0007669"/>
    <property type="project" value="TreeGrafter"/>
</dbReference>
<comment type="similarity">
    <text evidence="2 4">Belongs to the RPF2 family.</text>
</comment>
<dbReference type="SMART" id="SM00879">
    <property type="entry name" value="Brix"/>
    <property type="match status" value="1"/>
</dbReference>
<keyword evidence="3 4" id="KW-0539">Nucleus</keyword>
<name>B2AYD8_PODAN</name>
<protein>
    <recommendedName>
        <fullName evidence="4">Ribosome production factor 2 homolog</fullName>
    </recommendedName>
    <alternativeName>
        <fullName evidence="4">Ribosome biogenesis protein RPF2 homolog</fullName>
    </alternativeName>
</protein>
<feature type="non-terminal residue" evidence="6">
    <location>
        <position position="1"/>
    </location>
</feature>
<dbReference type="GO" id="GO:0019843">
    <property type="term" value="F:rRNA binding"/>
    <property type="evidence" value="ECO:0007669"/>
    <property type="project" value="UniProtKB-UniRule"/>
</dbReference>
<dbReference type="HOGENOM" id="CLU_049783_0_0_1"/>
<dbReference type="PANTHER" id="PTHR12728:SF0">
    <property type="entry name" value="RIBOSOME PRODUCTION FACTOR 2 HOMOLOG"/>
    <property type="match status" value="1"/>
</dbReference>
<dbReference type="RefSeq" id="XP_001908739.1">
    <property type="nucleotide sequence ID" value="XM_001908704.1"/>
</dbReference>
<reference evidence="6" key="1">
    <citation type="journal article" date="2008" name="Genome Biol.">
        <title>The genome sequence of the model ascomycete fungus Podospora anserina.</title>
        <authorList>
            <person name="Espagne E."/>
            <person name="Lespinet O."/>
            <person name="Malagnac F."/>
            <person name="Da Silva C."/>
            <person name="Jaillon O."/>
            <person name="Porcel B.M."/>
            <person name="Couloux A."/>
            <person name="Aury J.-M."/>
            <person name="Segurens B."/>
            <person name="Poulain J."/>
            <person name="Anthouard V."/>
            <person name="Grossetete S."/>
            <person name="Khalili H."/>
            <person name="Coppin E."/>
            <person name="Dequard-Chablat M."/>
            <person name="Picard M."/>
            <person name="Contamine V."/>
            <person name="Arnaise S."/>
            <person name="Bourdais A."/>
            <person name="Berteaux-Lecellier V."/>
            <person name="Gautheret D."/>
            <person name="de Vries R.P."/>
            <person name="Battaglia E."/>
            <person name="Coutinho P.M."/>
            <person name="Danchin E.G.J."/>
            <person name="Henrissat B."/>
            <person name="El Khoury R."/>
            <person name="Sainsard-Chanet A."/>
            <person name="Boivin A."/>
            <person name="Pinan-Lucarre B."/>
            <person name="Sellem C.H."/>
            <person name="Debuchy R."/>
            <person name="Wincker P."/>
            <person name="Weissenbach J."/>
            <person name="Silar P."/>
        </authorList>
    </citation>
    <scope>NUCLEOTIDE SEQUENCE [LARGE SCALE GENOMIC DNA]</scope>
    <source>
        <strain evidence="6">S mat+</strain>
    </source>
</reference>
<dbReference type="VEuPathDB" id="FungiDB:PODANS_1_10770"/>
<sequence length="376" mass="42592">ADKKVELSQNNFAAIQVSTTIINFLTTSPSKCFAQCKHLQFDSGSCRITWLITLKFRKPKTARSKRALEKRAPKAVENPKKALFLRGTSCSQITQDALGDLYALRQVHAKRFQKKNAIHPFEDASSLAFFSEKNDCSLLLFGSSNKKRPHTITFARTFDYKILDMLELCLDGESFRSISQFKTQKVPVGTRPLMVFAGTAFESPVPNGFTLAKSMLIDFFRGETSDKIDVEGLRFVVVVTADEPTTAENSDDPSSKAVLRLRVYTIQTKRSGQKLPRVELEEHGPRIDFRIGRIQEPDEAMLKEAMRKAKTNEERTKKNISTDIMGDKLGRIHMGKLDLSQLQTRKMKGLKRERDVLDEAETVVEEAPKRKKKVDI</sequence>
<comment type="subcellular location">
    <subcellularLocation>
        <location evidence="1 4">Nucleus</location>
        <location evidence="1 4">Nucleolus</location>
    </subcellularLocation>
</comment>
<dbReference type="InterPro" id="IPR007109">
    <property type="entry name" value="Brix"/>
</dbReference>
<evidence type="ECO:0000259" key="5">
    <source>
        <dbReference type="PROSITE" id="PS50833"/>
    </source>
</evidence>
<feature type="domain" description="Brix" evidence="5">
    <location>
        <begin position="80"/>
        <end position="300"/>
    </location>
</feature>
<evidence type="ECO:0000256" key="2">
    <source>
        <dbReference type="ARBA" id="ARBA00010782"/>
    </source>
</evidence>